<feature type="region of interest" description="Disordered" evidence="6">
    <location>
        <begin position="389"/>
        <end position="416"/>
    </location>
</feature>
<feature type="transmembrane region" description="Helical" evidence="7">
    <location>
        <begin position="20"/>
        <end position="37"/>
    </location>
</feature>
<evidence type="ECO:0000256" key="5">
    <source>
        <dbReference type="ARBA" id="ARBA00023136"/>
    </source>
</evidence>
<keyword evidence="10" id="KW-1185">Reference proteome</keyword>
<evidence type="ECO:0000256" key="1">
    <source>
        <dbReference type="ARBA" id="ARBA00004141"/>
    </source>
</evidence>
<reference evidence="9 10" key="1">
    <citation type="submission" date="2019-06" db="EMBL/GenBank/DDBJ databases">
        <title>WGS assembly of Gossypium darwinii.</title>
        <authorList>
            <person name="Chen Z.J."/>
            <person name="Sreedasyam A."/>
            <person name="Ando A."/>
            <person name="Song Q."/>
            <person name="De L."/>
            <person name="Hulse-Kemp A."/>
            <person name="Ding M."/>
            <person name="Ye W."/>
            <person name="Kirkbride R."/>
            <person name="Jenkins J."/>
            <person name="Plott C."/>
            <person name="Lovell J."/>
            <person name="Lin Y.-M."/>
            <person name="Vaughn R."/>
            <person name="Liu B."/>
            <person name="Li W."/>
            <person name="Simpson S."/>
            <person name="Scheffler B."/>
            <person name="Saski C."/>
            <person name="Grover C."/>
            <person name="Hu G."/>
            <person name="Conover J."/>
            <person name="Carlson J."/>
            <person name="Shu S."/>
            <person name="Boston L."/>
            <person name="Williams M."/>
            <person name="Peterson D."/>
            <person name="Mcgee K."/>
            <person name="Jones D."/>
            <person name="Wendel J."/>
            <person name="Stelly D."/>
            <person name="Grimwood J."/>
            <person name="Schmutz J."/>
        </authorList>
    </citation>
    <scope>NUCLEOTIDE SEQUENCE [LARGE SCALE GENOMIC DNA]</scope>
    <source>
        <strain evidence="9">1808015.09</strain>
    </source>
</reference>
<dbReference type="Pfam" id="PF00892">
    <property type="entry name" value="EamA"/>
    <property type="match status" value="2"/>
</dbReference>
<evidence type="ECO:0000256" key="6">
    <source>
        <dbReference type="SAM" id="MobiDB-lite"/>
    </source>
</evidence>
<feature type="transmembrane region" description="Helical" evidence="7">
    <location>
        <begin position="163"/>
        <end position="184"/>
    </location>
</feature>
<feature type="transmembrane region" description="Helical" evidence="7">
    <location>
        <begin position="243"/>
        <end position="263"/>
    </location>
</feature>
<comment type="similarity">
    <text evidence="2">Belongs to the drug/metabolite transporter (DMT) superfamily. Plant drug/metabolite exporter (P-DME) (TC 2.A.7.4) family.</text>
</comment>
<evidence type="ECO:0000256" key="2">
    <source>
        <dbReference type="ARBA" id="ARBA00007635"/>
    </source>
</evidence>
<sequence length="436" mass="47737">MSPIGDPSPSPFYHPINPSLVPFATIPISIQLAAVVDKEKRKKKKKKIILHFERRNYFKMEMKLPVGLNKAKPYLTMTSLQFGFAGMYVITMVSLQHGMNHYVLAVYRHLVATIVIAPFALVLERKIRPKLTVPIFLRILVLGFLEPVIDQNLYYLGMKYTTATLASATVNVIPAITFVLALIFRLEKVNLKKVHSIAKIIGTTIMVPGAVIMTLYKGPSISFTKFGGGAHQTATNVAEAKHWVVGTLMLLGRCWGWSGFYILQSFTLKMYPAELSLTALICFIGTIGGAAVSFAMERDLNAWKIGWDSSLLAAVYSGVVCSGIAYYAQGVVIREQGPVFVTAFSPLCMIITAVLGSMILAEKIHLGSIIGTVLIIFGLYTVLWGKSKDRKSSNTEEGGKDIELPISDSGKSINLEDSTDGAVRILKIPAENTGEA</sequence>
<dbReference type="GO" id="GO:0022857">
    <property type="term" value="F:transmembrane transporter activity"/>
    <property type="evidence" value="ECO:0007669"/>
    <property type="project" value="InterPro"/>
</dbReference>
<name>A0A5D2G3B9_GOSDA</name>
<feature type="transmembrane region" description="Helical" evidence="7">
    <location>
        <begin position="135"/>
        <end position="157"/>
    </location>
</feature>
<dbReference type="Proteomes" id="UP000323506">
    <property type="component" value="Chromosome A06"/>
</dbReference>
<feature type="transmembrane region" description="Helical" evidence="7">
    <location>
        <begin position="307"/>
        <end position="327"/>
    </location>
</feature>
<dbReference type="PANTHER" id="PTHR31218">
    <property type="entry name" value="WAT1-RELATED PROTEIN"/>
    <property type="match status" value="1"/>
</dbReference>
<protein>
    <recommendedName>
        <fullName evidence="8">EamA domain-containing protein</fullName>
    </recommendedName>
</protein>
<comment type="subcellular location">
    <subcellularLocation>
        <location evidence="1">Membrane</location>
        <topology evidence="1">Multi-pass membrane protein</topology>
    </subcellularLocation>
</comment>
<dbReference type="AlphaFoldDB" id="A0A5D2G3B9"/>
<feature type="transmembrane region" description="Helical" evidence="7">
    <location>
        <begin position="196"/>
        <end position="216"/>
    </location>
</feature>
<feature type="transmembrane region" description="Helical" evidence="7">
    <location>
        <begin position="101"/>
        <end position="123"/>
    </location>
</feature>
<organism evidence="9 10">
    <name type="scientific">Gossypium darwinii</name>
    <name type="common">Darwin's cotton</name>
    <name type="synonym">Gossypium barbadense var. darwinii</name>
    <dbReference type="NCBI Taxonomy" id="34276"/>
    <lineage>
        <taxon>Eukaryota</taxon>
        <taxon>Viridiplantae</taxon>
        <taxon>Streptophyta</taxon>
        <taxon>Embryophyta</taxon>
        <taxon>Tracheophyta</taxon>
        <taxon>Spermatophyta</taxon>
        <taxon>Magnoliopsida</taxon>
        <taxon>eudicotyledons</taxon>
        <taxon>Gunneridae</taxon>
        <taxon>Pentapetalae</taxon>
        <taxon>rosids</taxon>
        <taxon>malvids</taxon>
        <taxon>Malvales</taxon>
        <taxon>Malvaceae</taxon>
        <taxon>Malvoideae</taxon>
        <taxon>Gossypium</taxon>
    </lineage>
</organism>
<feature type="transmembrane region" description="Helical" evidence="7">
    <location>
        <begin position="275"/>
        <end position="295"/>
    </location>
</feature>
<dbReference type="InterPro" id="IPR000620">
    <property type="entry name" value="EamA_dom"/>
</dbReference>
<evidence type="ECO:0000313" key="9">
    <source>
        <dbReference type="EMBL" id="TYH12263.1"/>
    </source>
</evidence>
<feature type="domain" description="EamA" evidence="8">
    <location>
        <begin position="84"/>
        <end position="207"/>
    </location>
</feature>
<feature type="transmembrane region" description="Helical" evidence="7">
    <location>
        <begin position="339"/>
        <end position="360"/>
    </location>
</feature>
<dbReference type="InterPro" id="IPR037185">
    <property type="entry name" value="EmrE-like"/>
</dbReference>
<evidence type="ECO:0000313" key="10">
    <source>
        <dbReference type="Proteomes" id="UP000323506"/>
    </source>
</evidence>
<evidence type="ECO:0000256" key="3">
    <source>
        <dbReference type="ARBA" id="ARBA00022692"/>
    </source>
</evidence>
<proteinExistence type="inferred from homology"/>
<keyword evidence="5 7" id="KW-0472">Membrane</keyword>
<dbReference type="GO" id="GO:0016020">
    <property type="term" value="C:membrane"/>
    <property type="evidence" value="ECO:0007669"/>
    <property type="project" value="UniProtKB-SubCell"/>
</dbReference>
<dbReference type="SUPFAM" id="SSF103481">
    <property type="entry name" value="Multidrug resistance efflux transporter EmrE"/>
    <property type="match status" value="2"/>
</dbReference>
<evidence type="ECO:0000259" key="8">
    <source>
        <dbReference type="Pfam" id="PF00892"/>
    </source>
</evidence>
<evidence type="ECO:0000256" key="7">
    <source>
        <dbReference type="SAM" id="Phobius"/>
    </source>
</evidence>
<feature type="transmembrane region" description="Helical" evidence="7">
    <location>
        <begin position="74"/>
        <end position="95"/>
    </location>
</feature>
<feature type="transmembrane region" description="Helical" evidence="7">
    <location>
        <begin position="366"/>
        <end position="385"/>
    </location>
</feature>
<feature type="compositionally biased region" description="Basic and acidic residues" evidence="6">
    <location>
        <begin position="389"/>
        <end position="403"/>
    </location>
</feature>
<accession>A0A5D2G3B9</accession>
<evidence type="ECO:0000256" key="4">
    <source>
        <dbReference type="ARBA" id="ARBA00022989"/>
    </source>
</evidence>
<feature type="domain" description="EamA" evidence="8">
    <location>
        <begin position="246"/>
        <end position="383"/>
    </location>
</feature>
<gene>
    <name evidence="9" type="ORF">ES288_A06G053200v1</name>
</gene>
<keyword evidence="4 7" id="KW-1133">Transmembrane helix</keyword>
<dbReference type="InterPro" id="IPR030184">
    <property type="entry name" value="WAT1-related"/>
</dbReference>
<dbReference type="EMBL" id="CM017693">
    <property type="protein sequence ID" value="TYH12263.1"/>
    <property type="molecule type" value="Genomic_DNA"/>
</dbReference>
<keyword evidence="3 7" id="KW-0812">Transmembrane</keyword>